<dbReference type="EMBL" id="WTPW01000599">
    <property type="protein sequence ID" value="KAF0496470.1"/>
    <property type="molecule type" value="Genomic_DNA"/>
</dbReference>
<accession>A0A8H4EJA4</accession>
<evidence type="ECO:0000313" key="2">
    <source>
        <dbReference type="Proteomes" id="UP000439903"/>
    </source>
</evidence>
<gene>
    <name evidence="1" type="ORF">F8M41_020951</name>
</gene>
<keyword evidence="2" id="KW-1185">Reference proteome</keyword>
<name>A0A8H4EJA4_GIGMA</name>
<proteinExistence type="predicted"/>
<evidence type="ECO:0000313" key="1">
    <source>
        <dbReference type="EMBL" id="KAF0496470.1"/>
    </source>
</evidence>
<protein>
    <submittedName>
        <fullName evidence="1">Uncharacterized protein</fullName>
    </submittedName>
</protein>
<sequence length="118" mass="13394">MCEIIALFQYNDLLIKSLNSQQELSQYTQPLLNDDILISNSQGSLARFIQQDLPMLDVLFLNSQQELSQYTQPLLNDNILTSNSQGSLAQFVQQDLPMLDMLAVDSIENNDNITKIDQ</sequence>
<organism evidence="1 2">
    <name type="scientific">Gigaspora margarita</name>
    <dbReference type="NCBI Taxonomy" id="4874"/>
    <lineage>
        <taxon>Eukaryota</taxon>
        <taxon>Fungi</taxon>
        <taxon>Fungi incertae sedis</taxon>
        <taxon>Mucoromycota</taxon>
        <taxon>Glomeromycotina</taxon>
        <taxon>Glomeromycetes</taxon>
        <taxon>Diversisporales</taxon>
        <taxon>Gigasporaceae</taxon>
        <taxon>Gigaspora</taxon>
    </lineage>
</organism>
<dbReference type="AlphaFoldDB" id="A0A8H4EJA4"/>
<comment type="caution">
    <text evidence="1">The sequence shown here is derived from an EMBL/GenBank/DDBJ whole genome shotgun (WGS) entry which is preliminary data.</text>
</comment>
<reference evidence="1 2" key="1">
    <citation type="journal article" date="2019" name="Environ. Microbiol.">
        <title>At the nexus of three kingdoms: the genome of the mycorrhizal fungus Gigaspora margarita provides insights into plant, endobacterial and fungal interactions.</title>
        <authorList>
            <person name="Venice F."/>
            <person name="Ghignone S."/>
            <person name="Salvioli di Fossalunga A."/>
            <person name="Amselem J."/>
            <person name="Novero M."/>
            <person name="Xianan X."/>
            <person name="Sedzielewska Toro K."/>
            <person name="Morin E."/>
            <person name="Lipzen A."/>
            <person name="Grigoriev I.V."/>
            <person name="Henrissat B."/>
            <person name="Martin F.M."/>
            <person name="Bonfante P."/>
        </authorList>
    </citation>
    <scope>NUCLEOTIDE SEQUENCE [LARGE SCALE GENOMIC DNA]</scope>
    <source>
        <strain evidence="1 2">BEG34</strain>
    </source>
</reference>
<dbReference type="Proteomes" id="UP000439903">
    <property type="component" value="Unassembled WGS sequence"/>
</dbReference>